<evidence type="ECO:0000256" key="15">
    <source>
        <dbReference type="PIRNR" id="PIRNR004491"/>
    </source>
</evidence>
<evidence type="ECO:0000256" key="7">
    <source>
        <dbReference type="ARBA" id="ARBA00022695"/>
    </source>
</evidence>
<dbReference type="RefSeq" id="WP_369766000.1">
    <property type="nucleotide sequence ID" value="NZ_CP165626.1"/>
</dbReference>
<dbReference type="SUPFAM" id="SSF82114">
    <property type="entry name" value="Riboflavin kinase-like"/>
    <property type="match status" value="1"/>
</dbReference>
<sequence>MKIFHSIKDFSSPKKTILTLGTFDGVHVGHKKILERIIQNTANKKYESLVLTFFPHPRMVLQEQSEIKLLNTIPEKINLLEKIGIENLVIHPFDETFSRLTAEEFVSTVLVDQFHIHKIIIGHDHRFGRNRTANIDDLINFGKQYGFEVEQISVQEINDLSVSSTKIRNALLEGNMNLANEYLGYDYFLTGTIFKGKQLGRTIGFPTANLKIEENYKLIPLNGVYIVKSTIAQKTVYGMMNIGFNPTVKGESLSIEIHYLDFDADLYDQKVTVSILKYLRPEEKFDSVDTLKKQLQKDKETTIAYIKGLK</sequence>
<dbReference type="CDD" id="cd02064">
    <property type="entry name" value="FAD_synthetase_N"/>
    <property type="match status" value="1"/>
</dbReference>
<feature type="domain" description="Riboflavin kinase" evidence="16">
    <location>
        <begin position="182"/>
        <end position="307"/>
    </location>
</feature>
<dbReference type="InterPro" id="IPR015864">
    <property type="entry name" value="FAD_synthase"/>
</dbReference>
<comment type="pathway">
    <text evidence="2 15">Cofactor biosynthesis; FAD biosynthesis; FAD from FMN: step 1/1.</text>
</comment>
<evidence type="ECO:0000256" key="12">
    <source>
        <dbReference type="ARBA" id="ARBA00023268"/>
    </source>
</evidence>
<evidence type="ECO:0000256" key="1">
    <source>
        <dbReference type="ARBA" id="ARBA00002121"/>
    </source>
</evidence>
<dbReference type="GO" id="GO:0003919">
    <property type="term" value="F:FMN adenylyltransferase activity"/>
    <property type="evidence" value="ECO:0007669"/>
    <property type="project" value="UniProtKB-UniRule"/>
</dbReference>
<comment type="function">
    <text evidence="1">Catalyzes the phosphorylation of riboflavin to FMN followed by the adenylation of FMN to FAD.</text>
</comment>
<dbReference type="GO" id="GO:0009398">
    <property type="term" value="P:FMN biosynthetic process"/>
    <property type="evidence" value="ECO:0007669"/>
    <property type="project" value="UniProtKB-UniRule"/>
</dbReference>
<dbReference type="InterPro" id="IPR014729">
    <property type="entry name" value="Rossmann-like_a/b/a_fold"/>
</dbReference>
<keyword evidence="8 15" id="KW-0547">Nucleotide-binding</keyword>
<keyword evidence="6 15" id="KW-0808">Transferase</keyword>
<evidence type="ECO:0000256" key="4">
    <source>
        <dbReference type="ARBA" id="ARBA00022630"/>
    </source>
</evidence>
<dbReference type="SUPFAM" id="SSF52374">
    <property type="entry name" value="Nucleotidylyl transferase"/>
    <property type="match status" value="1"/>
</dbReference>
<keyword evidence="7 15" id="KW-0548">Nucleotidyltransferase</keyword>
<reference evidence="17" key="1">
    <citation type="submission" date="2024-07" db="EMBL/GenBank/DDBJ databases">
        <authorList>
            <person name="Biller S.J."/>
        </authorList>
    </citation>
    <scope>NUCLEOTIDE SEQUENCE</scope>
    <source>
        <strain evidence="17">WC2416</strain>
    </source>
</reference>
<dbReference type="PANTHER" id="PTHR22749:SF6">
    <property type="entry name" value="RIBOFLAVIN KINASE"/>
    <property type="match status" value="1"/>
</dbReference>
<dbReference type="InterPro" id="IPR015865">
    <property type="entry name" value="Riboflavin_kinase_bac/euk"/>
</dbReference>
<proteinExistence type="inferred from homology"/>
<keyword evidence="5 15" id="KW-0288">FMN</keyword>
<evidence type="ECO:0000313" key="17">
    <source>
        <dbReference type="EMBL" id="XDU99388.1"/>
    </source>
</evidence>
<organism evidence="17">
    <name type="scientific">Flavobacterium sp. WC2416</name>
    <dbReference type="NCBI Taxonomy" id="3234141"/>
    <lineage>
        <taxon>Bacteria</taxon>
        <taxon>Pseudomonadati</taxon>
        <taxon>Bacteroidota</taxon>
        <taxon>Flavobacteriia</taxon>
        <taxon>Flavobacteriales</taxon>
        <taxon>Flavobacteriaceae</taxon>
        <taxon>Flavobacterium</taxon>
    </lineage>
</organism>
<dbReference type="Gene3D" id="3.40.50.620">
    <property type="entry name" value="HUPs"/>
    <property type="match status" value="1"/>
</dbReference>
<keyword evidence="9 15" id="KW-0418">Kinase</keyword>
<evidence type="ECO:0000256" key="8">
    <source>
        <dbReference type="ARBA" id="ARBA00022741"/>
    </source>
</evidence>
<dbReference type="GO" id="GO:0006747">
    <property type="term" value="P:FAD biosynthetic process"/>
    <property type="evidence" value="ECO:0007669"/>
    <property type="project" value="UniProtKB-UniRule"/>
</dbReference>
<dbReference type="EC" id="2.7.1.26" evidence="15"/>
<evidence type="ECO:0000256" key="5">
    <source>
        <dbReference type="ARBA" id="ARBA00022643"/>
    </source>
</evidence>
<protein>
    <recommendedName>
        <fullName evidence="15">Riboflavin biosynthesis protein</fullName>
    </recommendedName>
    <domain>
        <recommendedName>
            <fullName evidence="15">Riboflavin kinase</fullName>
            <ecNumber evidence="15">2.7.1.26</ecNumber>
        </recommendedName>
        <alternativeName>
            <fullName evidence="15">Flavokinase</fullName>
        </alternativeName>
    </domain>
    <domain>
        <recommendedName>
            <fullName evidence="15">FMN adenylyltransferase</fullName>
            <ecNumber evidence="15">2.7.7.2</ecNumber>
        </recommendedName>
        <alternativeName>
            <fullName evidence="15">FAD pyrophosphorylase</fullName>
        </alternativeName>
        <alternativeName>
            <fullName evidence="15">FAD synthase</fullName>
        </alternativeName>
    </domain>
</protein>
<keyword evidence="11 15" id="KW-0067">ATP-binding</keyword>
<dbReference type="PANTHER" id="PTHR22749">
    <property type="entry name" value="RIBOFLAVIN KINASE/FMN ADENYLYLTRANSFERASE"/>
    <property type="match status" value="1"/>
</dbReference>
<dbReference type="NCBIfam" id="TIGR00083">
    <property type="entry name" value="ribF"/>
    <property type="match status" value="1"/>
</dbReference>
<evidence type="ECO:0000256" key="14">
    <source>
        <dbReference type="ARBA" id="ARBA00049494"/>
    </source>
</evidence>
<dbReference type="PIRSF" id="PIRSF004491">
    <property type="entry name" value="FAD_Synth"/>
    <property type="match status" value="1"/>
</dbReference>
<dbReference type="EC" id="2.7.7.2" evidence="15"/>
<dbReference type="InterPro" id="IPR002606">
    <property type="entry name" value="Riboflavin_kinase_bac"/>
</dbReference>
<evidence type="ECO:0000256" key="2">
    <source>
        <dbReference type="ARBA" id="ARBA00004726"/>
    </source>
</evidence>
<dbReference type="GO" id="GO:0008531">
    <property type="term" value="F:riboflavin kinase activity"/>
    <property type="evidence" value="ECO:0007669"/>
    <property type="project" value="UniProtKB-UniRule"/>
</dbReference>
<dbReference type="EMBL" id="CP165626">
    <property type="protein sequence ID" value="XDU99388.1"/>
    <property type="molecule type" value="Genomic_DNA"/>
</dbReference>
<evidence type="ECO:0000256" key="13">
    <source>
        <dbReference type="ARBA" id="ARBA00047880"/>
    </source>
</evidence>
<evidence type="ECO:0000256" key="11">
    <source>
        <dbReference type="ARBA" id="ARBA00022840"/>
    </source>
</evidence>
<keyword evidence="4 15" id="KW-0285">Flavoprotein</keyword>
<dbReference type="InterPro" id="IPR023465">
    <property type="entry name" value="Riboflavin_kinase_dom_sf"/>
</dbReference>
<dbReference type="InterPro" id="IPR023468">
    <property type="entry name" value="Riboflavin_kinase"/>
</dbReference>
<dbReference type="Pfam" id="PF06574">
    <property type="entry name" value="FAD_syn"/>
    <property type="match status" value="1"/>
</dbReference>
<comment type="catalytic activity">
    <reaction evidence="14 15">
        <text>FMN + ATP + H(+) = FAD + diphosphate</text>
        <dbReference type="Rhea" id="RHEA:17237"/>
        <dbReference type="ChEBI" id="CHEBI:15378"/>
        <dbReference type="ChEBI" id="CHEBI:30616"/>
        <dbReference type="ChEBI" id="CHEBI:33019"/>
        <dbReference type="ChEBI" id="CHEBI:57692"/>
        <dbReference type="ChEBI" id="CHEBI:58210"/>
        <dbReference type="EC" id="2.7.7.2"/>
    </reaction>
</comment>
<evidence type="ECO:0000256" key="10">
    <source>
        <dbReference type="ARBA" id="ARBA00022827"/>
    </source>
</evidence>
<comment type="similarity">
    <text evidence="15">Belongs to the ribF family.</text>
</comment>
<name>A0AB39WFK2_9FLAO</name>
<evidence type="ECO:0000256" key="3">
    <source>
        <dbReference type="ARBA" id="ARBA00005201"/>
    </source>
</evidence>
<dbReference type="NCBIfam" id="NF004160">
    <property type="entry name" value="PRK05627.1-3"/>
    <property type="match status" value="1"/>
</dbReference>
<comment type="catalytic activity">
    <reaction evidence="13 15">
        <text>riboflavin + ATP = FMN + ADP + H(+)</text>
        <dbReference type="Rhea" id="RHEA:14357"/>
        <dbReference type="ChEBI" id="CHEBI:15378"/>
        <dbReference type="ChEBI" id="CHEBI:30616"/>
        <dbReference type="ChEBI" id="CHEBI:57986"/>
        <dbReference type="ChEBI" id="CHEBI:58210"/>
        <dbReference type="ChEBI" id="CHEBI:456216"/>
        <dbReference type="EC" id="2.7.1.26"/>
    </reaction>
</comment>
<dbReference type="FunFam" id="3.40.50.620:FF:000021">
    <property type="entry name" value="Riboflavin biosynthesis protein"/>
    <property type="match status" value="1"/>
</dbReference>
<gene>
    <name evidence="17" type="ORF">AB3G39_03230</name>
</gene>
<evidence type="ECO:0000259" key="16">
    <source>
        <dbReference type="SMART" id="SM00904"/>
    </source>
</evidence>
<dbReference type="AlphaFoldDB" id="A0AB39WFK2"/>
<evidence type="ECO:0000256" key="6">
    <source>
        <dbReference type="ARBA" id="ARBA00022679"/>
    </source>
</evidence>
<dbReference type="Pfam" id="PF01687">
    <property type="entry name" value="Flavokinase"/>
    <property type="match status" value="1"/>
</dbReference>
<dbReference type="Gene3D" id="2.40.30.30">
    <property type="entry name" value="Riboflavin kinase-like"/>
    <property type="match status" value="1"/>
</dbReference>
<dbReference type="GO" id="GO:0009231">
    <property type="term" value="P:riboflavin biosynthetic process"/>
    <property type="evidence" value="ECO:0007669"/>
    <property type="project" value="InterPro"/>
</dbReference>
<dbReference type="SMART" id="SM00904">
    <property type="entry name" value="Flavokinase"/>
    <property type="match status" value="1"/>
</dbReference>
<evidence type="ECO:0000256" key="9">
    <source>
        <dbReference type="ARBA" id="ARBA00022777"/>
    </source>
</evidence>
<comment type="pathway">
    <text evidence="3 15">Cofactor biosynthesis; FMN biosynthesis; FMN from riboflavin (ATP route): step 1/1.</text>
</comment>
<dbReference type="NCBIfam" id="NF004162">
    <property type="entry name" value="PRK05627.1-5"/>
    <property type="match status" value="1"/>
</dbReference>
<dbReference type="GO" id="GO:0005524">
    <property type="term" value="F:ATP binding"/>
    <property type="evidence" value="ECO:0007669"/>
    <property type="project" value="UniProtKB-UniRule"/>
</dbReference>
<accession>A0AB39WFK2</accession>
<keyword evidence="12" id="KW-0511">Multifunctional enzyme</keyword>
<keyword evidence="10 15" id="KW-0274">FAD</keyword>